<accession>D2J9T7</accession>
<dbReference type="SUPFAM" id="SSF54593">
    <property type="entry name" value="Glyoxalase/Bleomycin resistance protein/Dihydroxybiphenyl dioxygenase"/>
    <property type="match status" value="1"/>
</dbReference>
<evidence type="ECO:0000313" key="1">
    <source>
        <dbReference type="EMBL" id="ACZ68585.1"/>
    </source>
</evidence>
<organism evidence="1">
    <name type="scientific">Staphylococcus aureus</name>
    <dbReference type="NCBI Taxonomy" id="1280"/>
    <lineage>
        <taxon>Bacteria</taxon>
        <taxon>Bacillati</taxon>
        <taxon>Bacillota</taxon>
        <taxon>Bacilli</taxon>
        <taxon>Bacillales</taxon>
        <taxon>Staphylococcaceae</taxon>
        <taxon>Staphylococcus</taxon>
    </lineage>
</organism>
<proteinExistence type="predicted"/>
<geneLocation type="plasmid" evidence="1">
    <name>SAP063A</name>
</geneLocation>
<gene>
    <name evidence="1" type="ORF">SAP063A_030</name>
</gene>
<keyword evidence="1" id="KW-0614">Plasmid</keyword>
<reference evidence="1" key="2">
    <citation type="submission" date="2009-12" db="EMBL/GenBank/DDBJ databases">
        <authorList>
            <person name="Summers A.O."/>
            <person name="Shearer J."/>
            <person name="Wireman J."/>
        </authorList>
    </citation>
    <scope>NUCLEOTIDE SEQUENCE</scope>
    <source>
        <strain evidence="1">EMRSA-2</strain>
        <plasmid evidence="1">SAP063A</plasmid>
    </source>
</reference>
<dbReference type="EMBL" id="GQ900418">
    <property type="protein sequence ID" value="ACZ68585.1"/>
    <property type="molecule type" value="Genomic_DNA"/>
</dbReference>
<dbReference type="AlphaFoldDB" id="D2J9T7"/>
<dbReference type="Gene3D" id="3.10.180.10">
    <property type="entry name" value="2,3-Dihydroxybiphenyl 1,2-Dioxygenase, domain 1"/>
    <property type="match status" value="1"/>
</dbReference>
<name>D2J9T7_STAAU</name>
<dbReference type="InterPro" id="IPR029068">
    <property type="entry name" value="Glyas_Bleomycin-R_OHBP_Dase"/>
</dbReference>
<reference evidence="1" key="1">
    <citation type="submission" date="2009-08" db="EMBL/GenBank/DDBJ databases">
        <authorList>
            <person name="Gill J."/>
            <person name="Borman J."/>
            <person name="Shetty J."/>
            <person name="Hostetler J."/>
            <person name="Durkin S."/>
            <person name="Montgomery B."/>
        </authorList>
    </citation>
    <scope>NUCLEOTIDE SEQUENCE</scope>
    <source>
        <strain evidence="1">EMRSA-2</strain>
        <plasmid evidence="1">SAP063A</plasmid>
    </source>
</reference>
<sequence length="116" mass="13531">MQQNPYFLITNNAEKLRIRLEELFNANTVYIQRIKDRPLEARKDVDERDLEKIDQCVILFGDVKLMIADDTEGLPITKGNNVSLCVTFENVEDTKRIYDKFVELGSEILHGRLRIC</sequence>
<protein>
    <submittedName>
        <fullName evidence="1">Uncharacterized protein</fullName>
    </submittedName>
</protein>